<comment type="caution">
    <text evidence="1">The sequence shown here is derived from an EMBL/GenBank/DDBJ whole genome shotgun (WGS) entry which is preliminary data.</text>
</comment>
<name>A0A8J4AW71_9CHLO</name>
<keyword evidence="2" id="KW-1185">Reference proteome</keyword>
<evidence type="ECO:0008006" key="3">
    <source>
        <dbReference type="Google" id="ProtNLM"/>
    </source>
</evidence>
<protein>
    <recommendedName>
        <fullName evidence="3">Pherophorin domain-containing protein</fullName>
    </recommendedName>
</protein>
<evidence type="ECO:0000313" key="2">
    <source>
        <dbReference type="Proteomes" id="UP000747399"/>
    </source>
</evidence>
<reference evidence="1" key="1">
    <citation type="journal article" date="2021" name="Proc. Natl. Acad. Sci. U.S.A.">
        <title>Three genomes in the algal genus Volvox reveal the fate of a haploid sex-determining region after a transition to homothallism.</title>
        <authorList>
            <person name="Yamamoto K."/>
            <person name="Hamaji T."/>
            <person name="Kawai-Toyooka H."/>
            <person name="Matsuzaki R."/>
            <person name="Takahashi F."/>
            <person name="Nishimura Y."/>
            <person name="Kawachi M."/>
            <person name="Noguchi H."/>
            <person name="Minakuchi Y."/>
            <person name="Umen J.G."/>
            <person name="Toyoda A."/>
            <person name="Nozaki H."/>
        </authorList>
    </citation>
    <scope>NUCLEOTIDE SEQUENCE</scope>
    <source>
        <strain evidence="1">NIES-3780</strain>
    </source>
</reference>
<sequence length="364" mass="40063">SPPPSPKPPSPARNLACIRLQYNLYAVRNFSETCNNGPGATNMTLYLGILHYTSVAFSQARVINQEWFLAHCWMNSMAYCTSVFYSDFNRALNAVASSAMDIWNKFFPPEPIAACAVSAKNSSAAINWELFVGEGILTGYEGPKPIVNISCASLLVPPPPPPKPPPPPPPPPPLDLTCARDLVSPIMLRNLSMDVNVTGNPALKNTTFACFAFDANPNFDLSSPINKDCNFRNTTTLRGLIFVANQAVMNLIPNWFSVVFRGKPALLEPWASTDALWWGKTPYRANAQSILSISDQSTGLFPTDWDMRTLRNLSAIGRGKICLYFTTANIRKVTADFCFSKNCTVYLYFSSTCCVRHTIPVPGL</sequence>
<dbReference type="Proteomes" id="UP000747399">
    <property type="component" value="Unassembled WGS sequence"/>
</dbReference>
<proteinExistence type="predicted"/>
<organism evidence="1 2">
    <name type="scientific">Volvox africanus</name>
    <dbReference type="NCBI Taxonomy" id="51714"/>
    <lineage>
        <taxon>Eukaryota</taxon>
        <taxon>Viridiplantae</taxon>
        <taxon>Chlorophyta</taxon>
        <taxon>core chlorophytes</taxon>
        <taxon>Chlorophyceae</taxon>
        <taxon>CS clade</taxon>
        <taxon>Chlamydomonadales</taxon>
        <taxon>Volvocaceae</taxon>
        <taxon>Volvox</taxon>
    </lineage>
</organism>
<gene>
    <name evidence="1" type="ORF">Vafri_5418</name>
</gene>
<feature type="non-terminal residue" evidence="1">
    <location>
        <position position="364"/>
    </location>
</feature>
<dbReference type="EMBL" id="BNCO01000006">
    <property type="protein sequence ID" value="GIL48926.1"/>
    <property type="molecule type" value="Genomic_DNA"/>
</dbReference>
<dbReference type="SUPFAM" id="SSF101447">
    <property type="entry name" value="Formin homology 2 domain (FH2 domain)"/>
    <property type="match status" value="1"/>
</dbReference>
<evidence type="ECO:0000313" key="1">
    <source>
        <dbReference type="EMBL" id="GIL48926.1"/>
    </source>
</evidence>
<accession>A0A8J4AW71</accession>
<dbReference type="AlphaFoldDB" id="A0A8J4AW71"/>